<accession>A0A220MDF5</accession>
<dbReference type="GO" id="GO:0019290">
    <property type="term" value="P:siderophore biosynthetic process"/>
    <property type="evidence" value="ECO:0007669"/>
    <property type="project" value="InterPro"/>
</dbReference>
<evidence type="ECO:0000259" key="4">
    <source>
        <dbReference type="Pfam" id="PF06276"/>
    </source>
</evidence>
<evidence type="ECO:0000256" key="2">
    <source>
        <dbReference type="ARBA" id="ARBA00007832"/>
    </source>
</evidence>
<dbReference type="GO" id="GO:0016881">
    <property type="term" value="F:acid-amino acid ligase activity"/>
    <property type="evidence" value="ECO:0007669"/>
    <property type="project" value="UniProtKB-ARBA"/>
</dbReference>
<organism evidence="5 6">
    <name type="scientific">Brevibacillus formosus</name>
    <dbReference type="NCBI Taxonomy" id="54913"/>
    <lineage>
        <taxon>Bacteria</taxon>
        <taxon>Bacillati</taxon>
        <taxon>Bacillota</taxon>
        <taxon>Bacilli</taxon>
        <taxon>Bacillales</taxon>
        <taxon>Paenibacillaceae</taxon>
        <taxon>Brevibacillus</taxon>
    </lineage>
</organism>
<dbReference type="PANTHER" id="PTHR34384:SF5">
    <property type="entry name" value="L-2,3-DIAMINOPROPANOATE--CITRATE LIGASE"/>
    <property type="match status" value="1"/>
</dbReference>
<sequence>MFVVKHIAEHATMQSFLNCYLRETGRGEWINRKDEMTKHLPKIIQPSSTGTYLHCELPHQGISLYVGVKYYSVTGRHLFHYPACYRSGDSTRFVQADYLTSAVLLIKELTLQHGENAVPDELVLRMIQSCQSIEKFVRTRQSNAEILYGVEQSFIEAEQALLFGHLFHPTPKSQQGIPEAKQALYAPECCGKFQLHLFAAHPSIVHEKSGLKESATQLLKDEFPSISDVDPSFSIVPIHPLQAEWLLEQVTVQSLIENGLLLYLGPAGEEYMATSSLRTVYHPEKKYMLKLSVPIKVTNSLRINKLSEMEIGLEAKQVFETGIGEVSRKYPGFGFISDPAYITITLDQEKETGFEVILRDNPFMGSNAEQVTQIAALVQDPLPGYKSRLATIIHHLAQKEGKALEVVSLEWFKRYVDISLKPMVWLYLKYGIGLEAHQQNSVVTLKDGYPDQFFYRDNQGYYFSESMQEVFEAELPGIGKASRNIYKDDLVDERITYYMIFNHMFGLINGFGTEGLIDEQILLAEMHEVLTEFLPMDRETSKFLENLLTREQLPCKANLLTRFYDLDELTQPEERSSVFVYIDNPLAKVKQTEKAGLHAFG</sequence>
<proteinExistence type="inferred from homology"/>
<feature type="domain" description="Aerobactin siderophore biosynthesis IucA/IucC-like C-terminal" evidence="4">
    <location>
        <begin position="410"/>
        <end position="570"/>
    </location>
</feature>
<evidence type="ECO:0000259" key="3">
    <source>
        <dbReference type="Pfam" id="PF04183"/>
    </source>
</evidence>
<dbReference type="AlphaFoldDB" id="A0A220MDF5"/>
<dbReference type="Proteomes" id="UP000197781">
    <property type="component" value="Chromosome"/>
</dbReference>
<dbReference type="EMBL" id="CP018145">
    <property type="protein sequence ID" value="ASJ53028.1"/>
    <property type="molecule type" value="Genomic_DNA"/>
</dbReference>
<comment type="pathway">
    <text evidence="1">Siderophore biosynthesis.</text>
</comment>
<dbReference type="InterPro" id="IPR022770">
    <property type="entry name" value="IucA/IucC-like_C"/>
</dbReference>
<protein>
    <submittedName>
        <fullName evidence="5">IucA/IucC family siderophore biosynthesis protein</fullName>
    </submittedName>
</protein>
<feature type="domain" description="Aerobactin siderophore biosynthesis IucA/IucC N-terminal" evidence="3">
    <location>
        <begin position="153"/>
        <end position="379"/>
    </location>
</feature>
<evidence type="ECO:0000313" key="6">
    <source>
        <dbReference type="Proteomes" id="UP000197781"/>
    </source>
</evidence>
<dbReference type="PANTHER" id="PTHR34384">
    <property type="entry name" value="L-2,3-DIAMINOPROPANOATE--CITRATE LIGASE"/>
    <property type="match status" value="1"/>
</dbReference>
<evidence type="ECO:0000256" key="1">
    <source>
        <dbReference type="ARBA" id="ARBA00004924"/>
    </source>
</evidence>
<dbReference type="KEGG" id="bfm:BP422_05340"/>
<dbReference type="Gene3D" id="1.10.510.40">
    <property type="match status" value="1"/>
</dbReference>
<reference evidence="5 6" key="1">
    <citation type="submission" date="2016-11" db="EMBL/GenBank/DDBJ databases">
        <authorList>
            <person name="Jaros S."/>
            <person name="Januszkiewicz K."/>
            <person name="Wedrychowicz H."/>
        </authorList>
    </citation>
    <scope>NUCLEOTIDE SEQUENCE [LARGE SCALE GENOMIC DNA]</scope>
    <source>
        <strain evidence="5 6">NF2</strain>
    </source>
</reference>
<dbReference type="RefSeq" id="WP_088906882.1">
    <property type="nucleotide sequence ID" value="NZ_CP018145.1"/>
</dbReference>
<evidence type="ECO:0000313" key="5">
    <source>
        <dbReference type="EMBL" id="ASJ53028.1"/>
    </source>
</evidence>
<name>A0A220MDF5_9BACL</name>
<dbReference type="InterPro" id="IPR037455">
    <property type="entry name" value="LucA/IucC-like"/>
</dbReference>
<gene>
    <name evidence="5" type="ORF">BP422_05340</name>
</gene>
<dbReference type="Pfam" id="PF06276">
    <property type="entry name" value="FhuF"/>
    <property type="match status" value="1"/>
</dbReference>
<dbReference type="InterPro" id="IPR007310">
    <property type="entry name" value="Aerobactin_biosyn_IucA/IucC_N"/>
</dbReference>
<comment type="similarity">
    <text evidence="2">Belongs to the IucA/IucC family.</text>
</comment>
<dbReference type="Pfam" id="PF04183">
    <property type="entry name" value="IucA_IucC"/>
    <property type="match status" value="1"/>
</dbReference>